<protein>
    <recommendedName>
        <fullName evidence="11">DUF2029 domain-containing protein</fullName>
    </recommendedName>
</protein>
<dbReference type="GO" id="GO:0005886">
    <property type="term" value="C:plasma membrane"/>
    <property type="evidence" value="ECO:0007669"/>
    <property type="project" value="UniProtKB-SubCell"/>
</dbReference>
<accession>A0A0P6XEU5</accession>
<feature type="transmembrane region" description="Helical" evidence="8">
    <location>
        <begin position="344"/>
        <end position="364"/>
    </location>
</feature>
<reference evidence="9 10" key="1">
    <citation type="submission" date="2015-07" db="EMBL/GenBank/DDBJ databases">
        <title>Genome sequence of Levilinea saccharolytica DSM 16555.</title>
        <authorList>
            <person name="Hemp J."/>
            <person name="Ward L.M."/>
            <person name="Pace L.A."/>
            <person name="Fischer W.W."/>
        </authorList>
    </citation>
    <scope>NUCLEOTIDE SEQUENCE [LARGE SCALE GENOMIC DNA]</scope>
    <source>
        <strain evidence="9 10">KIBI-1</strain>
    </source>
</reference>
<feature type="transmembrane region" description="Helical" evidence="8">
    <location>
        <begin position="178"/>
        <end position="202"/>
    </location>
</feature>
<keyword evidence="6 8" id="KW-0472">Membrane</keyword>
<evidence type="ECO:0000256" key="5">
    <source>
        <dbReference type="ARBA" id="ARBA00022989"/>
    </source>
</evidence>
<keyword evidence="5 8" id="KW-1133">Transmembrane helix</keyword>
<dbReference type="GO" id="GO:0016758">
    <property type="term" value="F:hexosyltransferase activity"/>
    <property type="evidence" value="ECO:0007669"/>
    <property type="project" value="InterPro"/>
</dbReference>
<dbReference type="Pfam" id="PF09594">
    <property type="entry name" value="GT87"/>
    <property type="match status" value="1"/>
</dbReference>
<gene>
    <name evidence="9" type="ORF">ADN01_09095</name>
</gene>
<feature type="transmembrane region" description="Helical" evidence="8">
    <location>
        <begin position="315"/>
        <end position="332"/>
    </location>
</feature>
<evidence type="ECO:0008006" key="11">
    <source>
        <dbReference type="Google" id="ProtNLM"/>
    </source>
</evidence>
<feature type="transmembrane region" description="Helical" evidence="8">
    <location>
        <begin position="262"/>
        <end position="280"/>
    </location>
</feature>
<dbReference type="InterPro" id="IPR018584">
    <property type="entry name" value="GT87"/>
</dbReference>
<evidence type="ECO:0000256" key="4">
    <source>
        <dbReference type="ARBA" id="ARBA00022692"/>
    </source>
</evidence>
<evidence type="ECO:0000256" key="2">
    <source>
        <dbReference type="ARBA" id="ARBA00022475"/>
    </source>
</evidence>
<comment type="similarity">
    <text evidence="7">Belongs to the glycosyltransferase 87 family.</text>
</comment>
<evidence type="ECO:0000256" key="6">
    <source>
        <dbReference type="ARBA" id="ARBA00023136"/>
    </source>
</evidence>
<keyword evidence="3" id="KW-0808">Transferase</keyword>
<feature type="transmembrane region" description="Helical" evidence="8">
    <location>
        <begin position="292"/>
        <end position="309"/>
    </location>
</feature>
<comment type="subcellular location">
    <subcellularLocation>
        <location evidence="1">Cell membrane</location>
        <topology evidence="1">Multi-pass membrane protein</topology>
    </subcellularLocation>
</comment>
<keyword evidence="4 8" id="KW-0812">Transmembrane</keyword>
<feature type="transmembrane region" description="Helical" evidence="8">
    <location>
        <begin position="154"/>
        <end position="172"/>
    </location>
</feature>
<evidence type="ECO:0000256" key="1">
    <source>
        <dbReference type="ARBA" id="ARBA00004651"/>
    </source>
</evidence>
<proteinExistence type="inferred from homology"/>
<evidence type="ECO:0000313" key="10">
    <source>
        <dbReference type="Proteomes" id="UP000050501"/>
    </source>
</evidence>
<dbReference type="Proteomes" id="UP000050501">
    <property type="component" value="Unassembled WGS sequence"/>
</dbReference>
<dbReference type="AlphaFoldDB" id="A0A0P6XEU5"/>
<feature type="transmembrane region" description="Helical" evidence="8">
    <location>
        <begin position="77"/>
        <end position="94"/>
    </location>
</feature>
<keyword evidence="2" id="KW-1003">Cell membrane</keyword>
<evidence type="ECO:0000256" key="3">
    <source>
        <dbReference type="ARBA" id="ARBA00022679"/>
    </source>
</evidence>
<feature type="transmembrane region" description="Helical" evidence="8">
    <location>
        <begin position="125"/>
        <end position="142"/>
    </location>
</feature>
<keyword evidence="10" id="KW-1185">Reference proteome</keyword>
<dbReference type="EMBL" id="LGCM01000035">
    <property type="protein sequence ID" value="KPL81745.1"/>
    <property type="molecule type" value="Genomic_DNA"/>
</dbReference>
<name>A0A0P6XEU5_9CHLR</name>
<sequence length="410" mass="45907">MVLGIAGFVLIILTGLTVVNLNFSRQNPGGNDFMVHWVGTRALLLDGISPYSDETALQIQEMAYGRPARPGEHELRVAYPVYSVAVFFPFALVNDFNLARALWMTLLEAALLLLTYFSIRLVNWKPSLLSLAAFFVFGVLWYHSVRPLINGNAVILVALGLVGGLVALRARMDELAGILFALTTIKPQVVVLVVAWVLVWGITQRRWRLVSWLVGTEVILIAVGFLLLPNWLLENLREVLRYPGYNPPGTLTAALASWFPSVGRRIGMVVSGVLALVLLVEWNYGRSKPYHAFLWVFFLTLTVSQWIGIQTDPGNFIVLLPALALVYATWEARWRNTGKTLTGVNLLILLVGIWWLFISTVSYGDQPQQSALLFLPLPAYLLVTLYWIRWWAVSPPATLYEPIAADEDIF</sequence>
<dbReference type="STRING" id="229921.ADN01_09095"/>
<organism evidence="9 10">
    <name type="scientific">Levilinea saccharolytica</name>
    <dbReference type="NCBI Taxonomy" id="229921"/>
    <lineage>
        <taxon>Bacteria</taxon>
        <taxon>Bacillati</taxon>
        <taxon>Chloroflexota</taxon>
        <taxon>Anaerolineae</taxon>
        <taxon>Anaerolineales</taxon>
        <taxon>Anaerolineaceae</taxon>
        <taxon>Levilinea</taxon>
    </lineage>
</organism>
<feature type="transmembrane region" description="Helical" evidence="8">
    <location>
        <begin position="209"/>
        <end position="232"/>
    </location>
</feature>
<evidence type="ECO:0000313" key="9">
    <source>
        <dbReference type="EMBL" id="KPL81745.1"/>
    </source>
</evidence>
<evidence type="ECO:0000256" key="8">
    <source>
        <dbReference type="SAM" id="Phobius"/>
    </source>
</evidence>
<comment type="caution">
    <text evidence="9">The sequence shown here is derived from an EMBL/GenBank/DDBJ whole genome shotgun (WGS) entry which is preliminary data.</text>
</comment>
<feature type="transmembrane region" description="Helical" evidence="8">
    <location>
        <begin position="370"/>
        <end position="388"/>
    </location>
</feature>
<evidence type="ECO:0000256" key="7">
    <source>
        <dbReference type="ARBA" id="ARBA00024033"/>
    </source>
</evidence>